<dbReference type="Proteomes" id="UP000003423">
    <property type="component" value="Unassembled WGS sequence"/>
</dbReference>
<organism evidence="2 3">
    <name type="scientific">Candidatus Nitrosopumilus salarius BD31</name>
    <dbReference type="NCBI Taxonomy" id="859350"/>
    <lineage>
        <taxon>Archaea</taxon>
        <taxon>Nitrososphaerota</taxon>
        <taxon>Nitrososphaeria</taxon>
        <taxon>Nitrosopumilales</taxon>
        <taxon>Nitrosopumilaceae</taxon>
        <taxon>Nitrosopumilus</taxon>
    </lineage>
</organism>
<dbReference type="Gene3D" id="1.10.30.50">
    <property type="match status" value="1"/>
</dbReference>
<evidence type="ECO:0000313" key="3">
    <source>
        <dbReference type="Proteomes" id="UP000003423"/>
    </source>
</evidence>
<name>I3CZT6_9ARCH</name>
<accession>I3CZT6</accession>
<evidence type="ECO:0000313" key="2">
    <source>
        <dbReference type="EMBL" id="EIJ64979.1"/>
    </source>
</evidence>
<dbReference type="Pfam" id="PF13395">
    <property type="entry name" value="HNH_4"/>
    <property type="match status" value="1"/>
</dbReference>
<proteinExistence type="predicted"/>
<keyword evidence="3" id="KW-1185">Reference proteome</keyword>
<dbReference type="AlphaFoldDB" id="I3CZT6"/>
<feature type="domain" description="HNH nuclease" evidence="1">
    <location>
        <begin position="103"/>
        <end position="145"/>
    </location>
</feature>
<dbReference type="EMBL" id="AEXL02000161">
    <property type="protein sequence ID" value="EIJ64979.1"/>
    <property type="molecule type" value="Genomic_DNA"/>
</dbReference>
<dbReference type="PATRIC" id="fig|859350.6.peg.1928"/>
<dbReference type="CDD" id="cd00085">
    <property type="entry name" value="HNHc"/>
    <property type="match status" value="1"/>
</dbReference>
<comment type="caution">
    <text evidence="2">The sequence shown here is derived from an EMBL/GenBank/DDBJ whole genome shotgun (WGS) entry which is preliminary data.</text>
</comment>
<dbReference type="InterPro" id="IPR003615">
    <property type="entry name" value="HNH_nuc"/>
</dbReference>
<reference evidence="2 3" key="1">
    <citation type="journal article" date="2012" name="J. Bacteriol.">
        <title>Genome sequence of "Candidatus Nitrosopumilus salaria" BD31, an ammonia-oxidizing archaeon from the San Francisco Bay estuary.</title>
        <authorList>
            <person name="Mosier A.C."/>
            <person name="Allen E.E."/>
            <person name="Kim M."/>
            <person name="Ferriera S."/>
            <person name="Francis C.A."/>
        </authorList>
    </citation>
    <scope>NUCLEOTIDE SEQUENCE [LARGE SCALE GENOMIC DNA]</scope>
    <source>
        <strain evidence="2 3">BD31</strain>
    </source>
</reference>
<evidence type="ECO:0000259" key="1">
    <source>
        <dbReference type="Pfam" id="PF13395"/>
    </source>
</evidence>
<gene>
    <name evidence="2" type="ORF">BD31_I0792</name>
</gene>
<sequence length="201" mass="23725">MGVKEKKIFFDYKITREKHSNKKYIDLNAGIDINPKAMQFFKKYNIVLKKAVNLEWAKFLEKLNLGVPRLIQKTEGELIPRTALGKYRKALEPYFKNCFYCEKHLLQKEIHVDHVIPFDYIAEDSIWNFTLACQKCNCVKSGSLPPEKYIVKLIERNKNYRDKISMLEKSLTLLGMNFEKVIHDHFENAMMQGYVVLKKIL</sequence>
<protein>
    <recommendedName>
        <fullName evidence="1">HNH nuclease domain-containing protein</fullName>
    </recommendedName>
</protein>